<feature type="signal peptide" evidence="1">
    <location>
        <begin position="1"/>
        <end position="26"/>
    </location>
</feature>
<evidence type="ECO:0000313" key="3">
    <source>
        <dbReference type="Proteomes" id="UP001162741"/>
    </source>
</evidence>
<evidence type="ECO:0000313" key="2">
    <source>
        <dbReference type="EMBL" id="UYQ92327.1"/>
    </source>
</evidence>
<proteinExistence type="predicted"/>
<dbReference type="Gene3D" id="1.20.1600.10">
    <property type="entry name" value="Outer membrane efflux proteins (OEP)"/>
    <property type="match status" value="1"/>
</dbReference>
<reference evidence="2" key="1">
    <citation type="submission" date="2022-10" db="EMBL/GenBank/DDBJ databases">
        <title>Chitinophaga sp. nov., isolated from soil.</title>
        <authorList>
            <person name="Jeon C.O."/>
        </authorList>
    </citation>
    <scope>NUCLEOTIDE SEQUENCE</scope>
    <source>
        <strain evidence="2">R8</strain>
    </source>
</reference>
<dbReference type="Proteomes" id="UP001162741">
    <property type="component" value="Chromosome"/>
</dbReference>
<keyword evidence="1" id="KW-0732">Signal</keyword>
<dbReference type="PROSITE" id="PS51257">
    <property type="entry name" value="PROKAR_LIPOPROTEIN"/>
    <property type="match status" value="1"/>
</dbReference>
<evidence type="ECO:0008006" key="4">
    <source>
        <dbReference type="Google" id="ProtNLM"/>
    </source>
</evidence>
<name>A0ABY6J2E9_9BACT</name>
<gene>
    <name evidence="2" type="ORF">MKQ68_19770</name>
</gene>
<dbReference type="SUPFAM" id="SSF56954">
    <property type="entry name" value="Outer membrane efflux proteins (OEP)"/>
    <property type="match status" value="1"/>
</dbReference>
<protein>
    <recommendedName>
        <fullName evidence="4">TolC family protein</fullName>
    </recommendedName>
</protein>
<dbReference type="EMBL" id="CP107006">
    <property type="protein sequence ID" value="UYQ92327.1"/>
    <property type="molecule type" value="Genomic_DNA"/>
</dbReference>
<evidence type="ECO:0000256" key="1">
    <source>
        <dbReference type="SAM" id="SignalP"/>
    </source>
</evidence>
<keyword evidence="3" id="KW-1185">Reference proteome</keyword>
<feature type="chain" id="PRO_5045740129" description="TolC family protein" evidence="1">
    <location>
        <begin position="27"/>
        <end position="101"/>
    </location>
</feature>
<accession>A0ABY6J2E9</accession>
<organism evidence="2 3">
    <name type="scientific">Chitinophaga horti</name>
    <dbReference type="NCBI Taxonomy" id="2920382"/>
    <lineage>
        <taxon>Bacteria</taxon>
        <taxon>Pseudomonadati</taxon>
        <taxon>Bacteroidota</taxon>
        <taxon>Chitinophagia</taxon>
        <taxon>Chitinophagales</taxon>
        <taxon>Chitinophagaceae</taxon>
        <taxon>Chitinophaga</taxon>
    </lineage>
</organism>
<dbReference type="RefSeq" id="WP_264280606.1">
    <property type="nucleotide sequence ID" value="NZ_CP107006.1"/>
</dbReference>
<sequence length="101" mass="11129">MFRLKTYTCAGLLGICLAATSCRVPAVDARTEDKSAPDTFAGSGDTSNIASIQWRQFFTDRDLANLIDTALVHNQELQITLQEIVISRNEVRLKKPLSCLA</sequence>